<evidence type="ECO:0000313" key="2">
    <source>
        <dbReference type="EMBL" id="CEA03978.1"/>
    </source>
</evidence>
<keyword evidence="2" id="KW-0808">Transferase</keyword>
<sequence>MYEMTTDEVLAALEAGEELVLIDVREQEEIEVGHIEGIVHIPMGDIPNAVDSLKEHNKKYVIVCRSGSRSGNVTMYLRQFDINAYNMIGGMLDWRGEVIY</sequence>
<feature type="domain" description="Rhodanese" evidence="1">
    <location>
        <begin position="15"/>
        <end position="99"/>
    </location>
</feature>
<organism evidence="2">
    <name type="scientific">Metalysinibacillus saudimassiliensis</name>
    <dbReference type="NCBI Taxonomy" id="1461583"/>
    <lineage>
        <taxon>Bacteria</taxon>
        <taxon>Bacillati</taxon>
        <taxon>Bacillota</taxon>
        <taxon>Bacilli</taxon>
        <taxon>Bacillales</taxon>
        <taxon>Caryophanaceae</taxon>
        <taxon>Metalysinibacillus</taxon>
    </lineage>
</organism>
<dbReference type="InterPro" id="IPR036873">
    <property type="entry name" value="Rhodanese-like_dom_sf"/>
</dbReference>
<evidence type="ECO:0000259" key="1">
    <source>
        <dbReference type="PROSITE" id="PS50206"/>
    </source>
</evidence>
<dbReference type="EMBL" id="LN483075">
    <property type="protein sequence ID" value="CEA03978.1"/>
    <property type="molecule type" value="Genomic_DNA"/>
</dbReference>
<dbReference type="PANTHER" id="PTHR43031">
    <property type="entry name" value="FAD-DEPENDENT OXIDOREDUCTASE"/>
    <property type="match status" value="1"/>
</dbReference>
<protein>
    <submittedName>
        <fullName evidence="2">Thiosulfate sulfurtransferase GlpE</fullName>
    </submittedName>
</protein>
<dbReference type="SMART" id="SM00450">
    <property type="entry name" value="RHOD"/>
    <property type="match status" value="1"/>
</dbReference>
<dbReference type="Pfam" id="PF00581">
    <property type="entry name" value="Rhodanese"/>
    <property type="match status" value="1"/>
</dbReference>
<dbReference type="Gene3D" id="3.40.250.10">
    <property type="entry name" value="Rhodanese-like domain"/>
    <property type="match status" value="1"/>
</dbReference>
<name>A0A078M966_9BACL</name>
<dbReference type="AlphaFoldDB" id="A0A078M966"/>
<dbReference type="SUPFAM" id="SSF52821">
    <property type="entry name" value="Rhodanese/Cell cycle control phosphatase"/>
    <property type="match status" value="1"/>
</dbReference>
<dbReference type="PROSITE" id="PS50206">
    <property type="entry name" value="RHODANESE_3"/>
    <property type="match status" value="1"/>
</dbReference>
<gene>
    <name evidence="2" type="primary">glpE_1</name>
    <name evidence="2" type="ORF">BN1050_01757</name>
</gene>
<dbReference type="GO" id="GO:0016740">
    <property type="term" value="F:transferase activity"/>
    <property type="evidence" value="ECO:0007669"/>
    <property type="project" value="UniProtKB-KW"/>
</dbReference>
<proteinExistence type="predicted"/>
<dbReference type="InterPro" id="IPR050229">
    <property type="entry name" value="GlpE_sulfurtransferase"/>
</dbReference>
<dbReference type="InterPro" id="IPR001763">
    <property type="entry name" value="Rhodanese-like_dom"/>
</dbReference>
<reference evidence="2" key="1">
    <citation type="submission" date="2014-07" db="EMBL/GenBank/DDBJ databases">
        <authorList>
            <person name="Urmite Genomes Urmite Genomes"/>
        </authorList>
    </citation>
    <scope>NUCLEOTIDE SEQUENCE</scope>
    <source>
        <strain evidence="2">13S34_air</strain>
    </source>
</reference>
<dbReference type="PATRIC" id="fig|1461583.4.peg.1685"/>
<dbReference type="CDD" id="cd00158">
    <property type="entry name" value="RHOD"/>
    <property type="match status" value="1"/>
</dbReference>
<dbReference type="HOGENOM" id="CLU_089574_13_3_9"/>
<accession>A0A078M966</accession>
<dbReference type="PANTHER" id="PTHR43031:SF17">
    <property type="entry name" value="SULFURTRANSFERASE YTWF-RELATED"/>
    <property type="match status" value="1"/>
</dbReference>